<evidence type="ECO:0000256" key="1">
    <source>
        <dbReference type="SAM" id="Phobius"/>
    </source>
</evidence>
<dbReference type="KEGG" id="ssua:FPZ54_08780"/>
<keyword evidence="1" id="KW-0812">Transmembrane</keyword>
<sequence length="95" mass="10278">MDFTSLAIAPVAAVVTAVALIIALITKRYREPRSLLIAFWAALVINAVLFEPWYYVGWKPMVAAYGLLSILGSCIGSLAVLAPAKMIAALRRRST</sequence>
<feature type="transmembrane region" description="Helical" evidence="1">
    <location>
        <begin position="37"/>
        <end position="56"/>
    </location>
</feature>
<evidence type="ECO:0000313" key="2">
    <source>
        <dbReference type="EMBL" id="QDX26109.1"/>
    </source>
</evidence>
<protein>
    <submittedName>
        <fullName evidence="2">Uncharacterized protein</fullName>
    </submittedName>
</protein>
<keyword evidence="1" id="KW-1133">Transmembrane helix</keyword>
<dbReference type="EMBL" id="CP042239">
    <property type="protein sequence ID" value="QDX26109.1"/>
    <property type="molecule type" value="Genomic_DNA"/>
</dbReference>
<keyword evidence="3" id="KW-1185">Reference proteome</keyword>
<organism evidence="2 3">
    <name type="scientific">Sphingomonas suaedae</name>
    <dbReference type="NCBI Taxonomy" id="2599297"/>
    <lineage>
        <taxon>Bacteria</taxon>
        <taxon>Pseudomonadati</taxon>
        <taxon>Pseudomonadota</taxon>
        <taxon>Alphaproteobacteria</taxon>
        <taxon>Sphingomonadales</taxon>
        <taxon>Sphingomonadaceae</taxon>
        <taxon>Sphingomonas</taxon>
    </lineage>
</organism>
<name>A0A518RFB4_9SPHN</name>
<gene>
    <name evidence="2" type="ORF">FPZ54_08780</name>
</gene>
<reference evidence="2 3" key="1">
    <citation type="submission" date="2019-07" db="EMBL/GenBank/DDBJ databases">
        <title>Sphingomonas alkalisoli sp. nov., isolated from rhizosphere soil of Suaedae salsa.</title>
        <authorList>
            <person name="Zhang H."/>
            <person name="Xu L."/>
            <person name="Zhang J.-X."/>
            <person name="Sun J.-Q."/>
        </authorList>
    </citation>
    <scope>NUCLEOTIDE SEQUENCE [LARGE SCALE GENOMIC DNA]</scope>
    <source>
        <strain evidence="2 3">XS-10</strain>
    </source>
</reference>
<dbReference type="Proteomes" id="UP000318055">
    <property type="component" value="Chromosome"/>
</dbReference>
<accession>A0A518RFB4</accession>
<evidence type="ECO:0000313" key="3">
    <source>
        <dbReference type="Proteomes" id="UP000318055"/>
    </source>
</evidence>
<proteinExistence type="predicted"/>
<feature type="transmembrane region" description="Helical" evidence="1">
    <location>
        <begin position="62"/>
        <end position="84"/>
    </location>
</feature>
<keyword evidence="1" id="KW-0472">Membrane</keyword>
<feature type="transmembrane region" description="Helical" evidence="1">
    <location>
        <begin position="6"/>
        <end position="25"/>
    </location>
</feature>
<dbReference type="AlphaFoldDB" id="A0A518RFB4"/>
<dbReference type="RefSeq" id="WP_145846484.1">
    <property type="nucleotide sequence ID" value="NZ_CP042239.1"/>
</dbReference>